<comment type="caution">
    <text evidence="10">The sequence shown here is derived from an EMBL/GenBank/DDBJ whole genome shotgun (WGS) entry which is preliminary data.</text>
</comment>
<feature type="transmembrane region" description="Helical" evidence="8">
    <location>
        <begin position="256"/>
        <end position="273"/>
    </location>
</feature>
<evidence type="ECO:0000256" key="4">
    <source>
        <dbReference type="ARBA" id="ARBA00022475"/>
    </source>
</evidence>
<sequence>MSSIVLIIASVLVLTIGYRLYGSFMAAKVLALDENRAVPAKKFEDGRDYVPTNKWVVLGNHFAAIAGAGPLIGPVLAAQFGYLPGTLWILIGGVLAGAVHDMVILFASVRHDGKSIAEIARDCLGDRMGFISSIAVLFILIITMAGLGLPVVNSLFNSPWGTFSVGFTIPAAMVVGLYLKYVRPGKLGEATIIGMALIIFGLYYGPHLQGTALGNLLTFNVKQMSLILAIYGFLAAVVPVWLILVPRGYLSTYMKVGVMVALAFGTIILNPKIQMPAFTPFIAGHGPIVNGSVFPFLFITIACGALSGFHCLISTGTTPKLIANERDILPIGFGGMLIESFVAMMALIAATCLPTADYFAINSAPAVFAHMGMVPKELPMLAQLVGEKLAGRTGGSVSLAVGMTYVFSKLPGMKTLAAYWYHFCIMFEALFILSTIDSGTRTGRYMFQDLLGRVYKPFAKKDSWFNIIFFSFLMSACWGYLLFTGNISTIWALFGVANQMLAAITFAIGTTILIKLRKEQYVALTIIPMIFISAVTFVASIENIVLTYIPTKQYLLVVLSVILIIMLIAILFESIKAWVGHFKSGKKIEYYSDAA</sequence>
<dbReference type="PANTHER" id="PTHR30252">
    <property type="entry name" value="INNER MEMBRANE PEPTIDE TRANSPORTER"/>
    <property type="match status" value="1"/>
</dbReference>
<evidence type="ECO:0000313" key="11">
    <source>
        <dbReference type="Proteomes" id="UP000694308"/>
    </source>
</evidence>
<keyword evidence="4" id="KW-1003">Cell membrane</keyword>
<evidence type="ECO:0000313" key="10">
    <source>
        <dbReference type="EMBL" id="MBV7275523.1"/>
    </source>
</evidence>
<evidence type="ECO:0000256" key="3">
    <source>
        <dbReference type="ARBA" id="ARBA00022448"/>
    </source>
</evidence>
<feature type="transmembrane region" description="Helical" evidence="8">
    <location>
        <begin position="186"/>
        <end position="204"/>
    </location>
</feature>
<dbReference type="AlphaFoldDB" id="A0A949X5E7"/>
<protein>
    <submittedName>
        <fullName evidence="10">Carbon starvation protein A</fullName>
    </submittedName>
</protein>
<evidence type="ECO:0000259" key="9">
    <source>
        <dbReference type="Pfam" id="PF02554"/>
    </source>
</evidence>
<evidence type="ECO:0000256" key="1">
    <source>
        <dbReference type="ARBA" id="ARBA00004651"/>
    </source>
</evidence>
<keyword evidence="6 8" id="KW-1133">Transmembrane helix</keyword>
<feature type="transmembrane region" description="Helical" evidence="8">
    <location>
        <begin position="521"/>
        <end position="541"/>
    </location>
</feature>
<dbReference type="Proteomes" id="UP000694308">
    <property type="component" value="Unassembled WGS sequence"/>
</dbReference>
<comment type="similarity">
    <text evidence="2">Belongs to the peptide transporter carbon starvation (CstA) (TC 2.A.114) family.</text>
</comment>
<feature type="transmembrane region" description="Helical" evidence="8">
    <location>
        <begin position="158"/>
        <end position="179"/>
    </location>
</feature>
<comment type="subcellular location">
    <subcellularLocation>
        <location evidence="1">Cell membrane</location>
        <topology evidence="1">Multi-pass membrane protein</topology>
    </subcellularLocation>
</comment>
<feature type="transmembrane region" description="Helical" evidence="8">
    <location>
        <begin position="224"/>
        <end position="244"/>
    </location>
</feature>
<dbReference type="GO" id="GO:0009267">
    <property type="term" value="P:cellular response to starvation"/>
    <property type="evidence" value="ECO:0007669"/>
    <property type="project" value="InterPro"/>
</dbReference>
<dbReference type="Pfam" id="PF02554">
    <property type="entry name" value="CstA"/>
    <property type="match status" value="1"/>
</dbReference>
<feature type="transmembrane region" description="Helical" evidence="8">
    <location>
        <begin position="130"/>
        <end position="152"/>
    </location>
</feature>
<evidence type="ECO:0000256" key="6">
    <source>
        <dbReference type="ARBA" id="ARBA00022989"/>
    </source>
</evidence>
<keyword evidence="7 8" id="KW-0472">Membrane</keyword>
<reference evidence="10" key="1">
    <citation type="submission" date="2020-12" db="EMBL/GenBank/DDBJ databases">
        <title>Clostridium thailandense sp. nov., a novel acetogenic bacterium isolated from peat land soil in Thailand.</title>
        <authorList>
            <person name="Chaikitkaew S."/>
            <person name="Birkeland N.K."/>
        </authorList>
    </citation>
    <scope>NUCLEOTIDE SEQUENCE</scope>
    <source>
        <strain evidence="10">PL3</strain>
    </source>
</reference>
<evidence type="ECO:0000256" key="8">
    <source>
        <dbReference type="SAM" id="Phobius"/>
    </source>
</evidence>
<organism evidence="10 11">
    <name type="scientific">Clostridium thailandense</name>
    <dbReference type="NCBI Taxonomy" id="2794346"/>
    <lineage>
        <taxon>Bacteria</taxon>
        <taxon>Bacillati</taxon>
        <taxon>Bacillota</taxon>
        <taxon>Clostridia</taxon>
        <taxon>Eubacteriales</taxon>
        <taxon>Clostridiaceae</taxon>
        <taxon>Clostridium</taxon>
    </lineage>
</organism>
<feature type="transmembrane region" description="Helical" evidence="8">
    <location>
        <begin position="463"/>
        <end position="483"/>
    </location>
</feature>
<feature type="transmembrane region" description="Helical" evidence="8">
    <location>
        <begin position="553"/>
        <end position="572"/>
    </location>
</feature>
<feature type="domain" description="CstA N-terminal" evidence="9">
    <location>
        <begin position="3"/>
        <end position="539"/>
    </location>
</feature>
<feature type="transmembrane region" description="Helical" evidence="8">
    <location>
        <begin position="328"/>
        <end position="350"/>
    </location>
</feature>
<proteinExistence type="inferred from homology"/>
<evidence type="ECO:0000256" key="2">
    <source>
        <dbReference type="ARBA" id="ARBA00007755"/>
    </source>
</evidence>
<evidence type="ECO:0000256" key="7">
    <source>
        <dbReference type="ARBA" id="ARBA00023136"/>
    </source>
</evidence>
<dbReference type="GO" id="GO:0005886">
    <property type="term" value="C:plasma membrane"/>
    <property type="evidence" value="ECO:0007669"/>
    <property type="project" value="UniProtKB-SubCell"/>
</dbReference>
<name>A0A949X5E7_9CLOT</name>
<keyword evidence="5 8" id="KW-0812">Transmembrane</keyword>
<feature type="transmembrane region" description="Helical" evidence="8">
    <location>
        <begin position="87"/>
        <end position="109"/>
    </location>
</feature>
<dbReference type="EMBL" id="JAEEGC010000126">
    <property type="protein sequence ID" value="MBV7275523.1"/>
    <property type="molecule type" value="Genomic_DNA"/>
</dbReference>
<feature type="transmembrane region" description="Helical" evidence="8">
    <location>
        <begin position="489"/>
        <end position="514"/>
    </location>
</feature>
<evidence type="ECO:0000256" key="5">
    <source>
        <dbReference type="ARBA" id="ARBA00022692"/>
    </source>
</evidence>
<keyword evidence="3" id="KW-0813">Transport</keyword>
<dbReference type="InterPro" id="IPR051605">
    <property type="entry name" value="CstA"/>
</dbReference>
<accession>A0A949X5E7</accession>
<gene>
    <name evidence="10" type="ORF">I6U48_21710</name>
</gene>
<feature type="transmembrane region" description="Helical" evidence="8">
    <location>
        <begin position="418"/>
        <end position="436"/>
    </location>
</feature>
<dbReference type="InterPro" id="IPR003706">
    <property type="entry name" value="CstA_N"/>
</dbReference>
<dbReference type="RefSeq" id="WP_218322575.1">
    <property type="nucleotide sequence ID" value="NZ_JAEEGC010000126.1"/>
</dbReference>
<keyword evidence="11" id="KW-1185">Reference proteome</keyword>
<dbReference type="PANTHER" id="PTHR30252:SF3">
    <property type="entry name" value="PYRUVATE_PROTON SYMPORTER BTST"/>
    <property type="match status" value="1"/>
</dbReference>
<feature type="transmembrane region" description="Helical" evidence="8">
    <location>
        <begin position="293"/>
        <end position="316"/>
    </location>
</feature>